<comment type="caution">
    <text evidence="1">The sequence shown here is derived from an EMBL/GenBank/DDBJ whole genome shotgun (WGS) entry which is preliminary data.</text>
</comment>
<sequence>MKKFVFTLFAVAALIACQSNNKQNQMTGEGEAVEIVGTDSTGLVDVFAYEGTVPTASGKKDSMDYLVIITQKIDSVNGVYQMTTTYITADGKSGKKINSKGKKLSHKGTKKDKAAKVYKLVPDSGSNQTVNLWVESDTTVVILDDQMNTPAKPEHYRLKTVKNKK</sequence>
<dbReference type="AlphaFoldDB" id="K0X2W9"/>
<evidence type="ECO:0000313" key="1">
    <source>
        <dbReference type="EMBL" id="EJZ65892.1"/>
    </source>
</evidence>
<evidence type="ECO:0000313" key="2">
    <source>
        <dbReference type="Proteomes" id="UP000006044"/>
    </source>
</evidence>
<proteinExistence type="predicted"/>
<accession>K0X2W9</accession>
<dbReference type="OrthoDB" id="5348860at2"/>
<organism evidence="1 2">
    <name type="scientific">Barnesiella intestinihominis YIT 11860</name>
    <dbReference type="NCBI Taxonomy" id="742726"/>
    <lineage>
        <taxon>Bacteria</taxon>
        <taxon>Pseudomonadati</taxon>
        <taxon>Bacteroidota</taxon>
        <taxon>Bacteroidia</taxon>
        <taxon>Bacteroidales</taxon>
        <taxon>Barnesiellaceae</taxon>
        <taxon>Barnesiella</taxon>
    </lineage>
</organism>
<dbReference type="PROSITE" id="PS51257">
    <property type="entry name" value="PROKAR_LIPOPROTEIN"/>
    <property type="match status" value="1"/>
</dbReference>
<dbReference type="Proteomes" id="UP000006044">
    <property type="component" value="Unassembled WGS sequence"/>
</dbReference>
<keyword evidence="2" id="KW-1185">Reference proteome</keyword>
<gene>
    <name evidence="1" type="ORF">HMPREF9448_00062</name>
</gene>
<dbReference type="HOGENOM" id="CLU_1607623_0_0_10"/>
<name>K0X2W9_9BACT</name>
<protein>
    <submittedName>
        <fullName evidence="1">Uncharacterized protein</fullName>
    </submittedName>
</protein>
<dbReference type="GeneID" id="77847437"/>
<dbReference type="EMBL" id="ADLE01000001">
    <property type="protein sequence ID" value="EJZ65892.1"/>
    <property type="molecule type" value="Genomic_DNA"/>
</dbReference>
<dbReference type="RefSeq" id="WP_008860696.1">
    <property type="nucleotide sequence ID" value="NZ_CAXSYG010000002.1"/>
</dbReference>
<reference evidence="1 2" key="1">
    <citation type="submission" date="2012-08" db="EMBL/GenBank/DDBJ databases">
        <title>The Genome Sequence of Barnesiella intestinihominis YIT 11860.</title>
        <authorList>
            <consortium name="The Broad Institute Genome Sequencing Platform"/>
            <person name="Earl A."/>
            <person name="Ward D."/>
            <person name="Feldgarden M."/>
            <person name="Gevers D."/>
            <person name="Morotomi M."/>
            <person name="Walker B."/>
            <person name="Young S.K."/>
            <person name="Zeng Q."/>
            <person name="Gargeya S."/>
            <person name="Fitzgerald M."/>
            <person name="Haas B."/>
            <person name="Abouelleil A."/>
            <person name="Alvarado L."/>
            <person name="Arachchi H.M."/>
            <person name="Berlin A.M."/>
            <person name="Chapman S.B."/>
            <person name="Goldberg J."/>
            <person name="Griggs A."/>
            <person name="Gujja S."/>
            <person name="Hansen M."/>
            <person name="Howarth C."/>
            <person name="Imamovic A."/>
            <person name="Larimer J."/>
            <person name="McCowen C."/>
            <person name="Montmayeur A."/>
            <person name="Murphy C."/>
            <person name="Neiman D."/>
            <person name="Pearson M."/>
            <person name="Priest M."/>
            <person name="Roberts A."/>
            <person name="Saif S."/>
            <person name="Shea T."/>
            <person name="Sisk P."/>
            <person name="Sykes S."/>
            <person name="Wortman J."/>
            <person name="Nusbaum C."/>
            <person name="Birren B."/>
        </authorList>
    </citation>
    <scope>NUCLEOTIDE SEQUENCE [LARGE SCALE GENOMIC DNA]</scope>
    <source>
        <strain evidence="1 2">YIT 11860</strain>
    </source>
</reference>
<dbReference type="Gene3D" id="2.40.128.640">
    <property type="match status" value="1"/>
</dbReference>